<evidence type="ECO:0000256" key="1">
    <source>
        <dbReference type="SAM" id="Coils"/>
    </source>
</evidence>
<keyword evidence="1" id="KW-0175">Coiled coil</keyword>
<accession>W2H120</accession>
<dbReference type="EMBL" id="KI685978">
    <property type="protein sequence ID" value="ETK88270.1"/>
    <property type="molecule type" value="Genomic_DNA"/>
</dbReference>
<sequence>YGQGTVIDEAVHEGGKRRRVENAKRKADDAEAEVNEVVEAWTENDVFDGDSRLSRHEQRRQSGVNNERPLQRTTAVLVRR</sequence>
<evidence type="ECO:0000313" key="3">
    <source>
        <dbReference type="EMBL" id="ETK88270.1"/>
    </source>
</evidence>
<dbReference type="AlphaFoldDB" id="W2H120"/>
<evidence type="ECO:0000256" key="2">
    <source>
        <dbReference type="SAM" id="MobiDB-lite"/>
    </source>
</evidence>
<gene>
    <name evidence="3" type="ORF">L915_07464</name>
</gene>
<reference evidence="3" key="1">
    <citation type="submission" date="2013-11" db="EMBL/GenBank/DDBJ databases">
        <title>The Genome Sequence of Phytophthora parasitica CJ02B3.</title>
        <authorList>
            <consortium name="The Broad Institute Genomics Platform"/>
            <person name="Russ C."/>
            <person name="Tyler B."/>
            <person name="Panabieres F."/>
            <person name="Shan W."/>
            <person name="Tripathy S."/>
            <person name="Grunwald N."/>
            <person name="Machado M."/>
            <person name="Johnson C.S."/>
            <person name="Arredondo F."/>
            <person name="Hong C."/>
            <person name="Coffey M."/>
            <person name="Young S.K."/>
            <person name="Zeng Q."/>
            <person name="Gargeya S."/>
            <person name="Fitzgerald M."/>
            <person name="Abouelleil A."/>
            <person name="Alvarado L."/>
            <person name="Chapman S.B."/>
            <person name="Gainer-Dewar J."/>
            <person name="Goldberg J."/>
            <person name="Griggs A."/>
            <person name="Gujja S."/>
            <person name="Hansen M."/>
            <person name="Howarth C."/>
            <person name="Imamovic A."/>
            <person name="Ireland A."/>
            <person name="Larimer J."/>
            <person name="McCowan C."/>
            <person name="Murphy C."/>
            <person name="Pearson M."/>
            <person name="Poon T.W."/>
            <person name="Priest M."/>
            <person name="Roberts A."/>
            <person name="Saif S."/>
            <person name="Shea T."/>
            <person name="Sykes S."/>
            <person name="Wortman J."/>
            <person name="Nusbaum C."/>
            <person name="Birren B."/>
        </authorList>
    </citation>
    <scope>NUCLEOTIDE SEQUENCE [LARGE SCALE GENOMIC DNA]</scope>
    <source>
        <strain evidence="3">CJ02B3</strain>
    </source>
</reference>
<feature type="coiled-coil region" evidence="1">
    <location>
        <begin position="13"/>
        <end position="40"/>
    </location>
</feature>
<organism evidence="3">
    <name type="scientific">Phytophthora nicotianae</name>
    <name type="common">Potato buckeye rot agent</name>
    <name type="synonym">Phytophthora parasitica</name>
    <dbReference type="NCBI Taxonomy" id="4792"/>
    <lineage>
        <taxon>Eukaryota</taxon>
        <taxon>Sar</taxon>
        <taxon>Stramenopiles</taxon>
        <taxon>Oomycota</taxon>
        <taxon>Peronosporomycetes</taxon>
        <taxon>Peronosporales</taxon>
        <taxon>Peronosporaceae</taxon>
        <taxon>Phytophthora</taxon>
    </lineage>
</organism>
<protein>
    <submittedName>
        <fullName evidence="3">Uncharacterized protein</fullName>
    </submittedName>
</protein>
<proteinExistence type="predicted"/>
<feature type="non-terminal residue" evidence="3">
    <location>
        <position position="1"/>
    </location>
</feature>
<name>W2H120_PHYNI</name>
<feature type="compositionally biased region" description="Basic and acidic residues" evidence="2">
    <location>
        <begin position="49"/>
        <end position="60"/>
    </location>
</feature>
<feature type="region of interest" description="Disordered" evidence="2">
    <location>
        <begin position="47"/>
        <end position="80"/>
    </location>
</feature>
<dbReference type="Proteomes" id="UP000053236">
    <property type="component" value="Unassembled WGS sequence"/>
</dbReference>